<dbReference type="AlphaFoldDB" id="A0A372M0M2"/>
<protein>
    <submittedName>
        <fullName evidence="2">Nuclear transport factor 2 family protein</fullName>
    </submittedName>
</protein>
<name>A0A372M0M2_9ACTN</name>
<dbReference type="InterPro" id="IPR037401">
    <property type="entry name" value="SnoaL-like"/>
</dbReference>
<dbReference type="InterPro" id="IPR032710">
    <property type="entry name" value="NTF2-like_dom_sf"/>
</dbReference>
<dbReference type="Proteomes" id="UP000263094">
    <property type="component" value="Unassembled WGS sequence"/>
</dbReference>
<evidence type="ECO:0000313" key="3">
    <source>
        <dbReference type="Proteomes" id="UP000263094"/>
    </source>
</evidence>
<comment type="caution">
    <text evidence="2">The sequence shown here is derived from an EMBL/GenBank/DDBJ whole genome shotgun (WGS) entry which is preliminary data.</text>
</comment>
<reference evidence="2 3" key="1">
    <citation type="submission" date="2018-08" db="EMBL/GenBank/DDBJ databases">
        <title>Isolation, diversity and antifungal activity of Actinobacteria from wheat.</title>
        <authorList>
            <person name="Han C."/>
        </authorList>
    </citation>
    <scope>NUCLEOTIDE SEQUENCE [LARGE SCALE GENOMIC DNA]</scope>
    <source>
        <strain evidence="2 3">NEAU-YY421</strain>
    </source>
</reference>
<dbReference type="EMBL" id="QUAK01000168">
    <property type="protein sequence ID" value="RFU83837.1"/>
    <property type="molecule type" value="Genomic_DNA"/>
</dbReference>
<evidence type="ECO:0000259" key="1">
    <source>
        <dbReference type="Pfam" id="PF12680"/>
    </source>
</evidence>
<evidence type="ECO:0000313" key="2">
    <source>
        <dbReference type="EMBL" id="RFU83837.1"/>
    </source>
</evidence>
<dbReference type="Gene3D" id="3.10.450.50">
    <property type="match status" value="1"/>
</dbReference>
<sequence length="130" mass="14763">MTSSAGTSLLRRTVETYWAAADARDWAAVEAALAEDVVYDLPQTRERIAGRAAFLRFNQEYPGDWRLRIVRIVAEGDQVVTWTHFTVGLEEMYGIAFFTGDAAGRITSQTDFWPESYEPPAGREHLVERY</sequence>
<keyword evidence="3" id="KW-1185">Reference proteome</keyword>
<accession>A0A372M0M2</accession>
<dbReference type="RefSeq" id="WP_128558507.1">
    <property type="nucleotide sequence ID" value="NZ_QUAK01000168.1"/>
</dbReference>
<dbReference type="SUPFAM" id="SSF54427">
    <property type="entry name" value="NTF2-like"/>
    <property type="match status" value="1"/>
</dbReference>
<gene>
    <name evidence="2" type="ORF">DY218_25695</name>
</gene>
<proteinExistence type="predicted"/>
<organism evidence="2 3">
    <name type="scientific">Streptomyces triticagri</name>
    <dbReference type="NCBI Taxonomy" id="2293568"/>
    <lineage>
        <taxon>Bacteria</taxon>
        <taxon>Bacillati</taxon>
        <taxon>Actinomycetota</taxon>
        <taxon>Actinomycetes</taxon>
        <taxon>Kitasatosporales</taxon>
        <taxon>Streptomycetaceae</taxon>
        <taxon>Streptomyces</taxon>
    </lineage>
</organism>
<dbReference type="Pfam" id="PF12680">
    <property type="entry name" value="SnoaL_2"/>
    <property type="match status" value="1"/>
</dbReference>
<dbReference type="OrthoDB" id="3824180at2"/>
<feature type="domain" description="SnoaL-like" evidence="1">
    <location>
        <begin position="14"/>
        <end position="107"/>
    </location>
</feature>